<evidence type="ECO:0000259" key="8">
    <source>
        <dbReference type="Pfam" id="PF25037"/>
    </source>
</evidence>
<gene>
    <name evidence="9" type="ORF">GGX14DRAFT_548348</name>
</gene>
<dbReference type="Pfam" id="PF25033">
    <property type="entry name" value="VPS13_M"/>
    <property type="match status" value="1"/>
</dbReference>
<feature type="domain" description="Intermembrane lipid transfer protein VPS13-like C-terminal" evidence="8">
    <location>
        <begin position="2970"/>
        <end position="3077"/>
    </location>
</feature>
<proteinExistence type="inferred from homology"/>
<feature type="domain" description="VPS13-like middle region" evidence="6">
    <location>
        <begin position="1087"/>
        <end position="1820"/>
    </location>
</feature>
<keyword evidence="2" id="KW-0813">Transport</keyword>
<name>A0AAD6YPC6_9AGAR</name>
<dbReference type="GO" id="GO:0006869">
    <property type="term" value="P:lipid transport"/>
    <property type="evidence" value="ECO:0007669"/>
    <property type="project" value="UniProtKB-KW"/>
</dbReference>
<protein>
    <submittedName>
        <fullName evidence="9">Vacuolar protein sorting-associated protein 13</fullName>
    </submittedName>
</protein>
<dbReference type="GO" id="GO:0007005">
    <property type="term" value="P:mitochondrion organization"/>
    <property type="evidence" value="ECO:0007669"/>
    <property type="project" value="TreeGrafter"/>
</dbReference>
<feature type="domain" description="Chorein N-terminal" evidence="5">
    <location>
        <begin position="14"/>
        <end position="831"/>
    </location>
</feature>
<comment type="similarity">
    <text evidence="1">Belongs to the VPS13 family.</text>
</comment>
<dbReference type="Pfam" id="PF25036">
    <property type="entry name" value="VPS13_VAB"/>
    <property type="match status" value="1"/>
</dbReference>
<evidence type="ECO:0000259" key="6">
    <source>
        <dbReference type="Pfam" id="PF25033"/>
    </source>
</evidence>
<organism evidence="9 10">
    <name type="scientific">Mycena pura</name>
    <dbReference type="NCBI Taxonomy" id="153505"/>
    <lineage>
        <taxon>Eukaryota</taxon>
        <taxon>Fungi</taxon>
        <taxon>Dikarya</taxon>
        <taxon>Basidiomycota</taxon>
        <taxon>Agaricomycotina</taxon>
        <taxon>Agaricomycetes</taxon>
        <taxon>Agaricomycetidae</taxon>
        <taxon>Agaricales</taxon>
        <taxon>Marasmiineae</taxon>
        <taxon>Mycenaceae</taxon>
        <taxon>Mycena</taxon>
    </lineage>
</organism>
<feature type="region of interest" description="Disordered" evidence="4">
    <location>
        <begin position="1664"/>
        <end position="1689"/>
    </location>
</feature>
<sequence length="3102" mass="345844">MWWLDPGKEVLNILFNRILAPYIENLDMNQVNYGIGQGQLTLRNLRMKKGALDKFRLPVDVLEGYLGTFTLSLHWMNLGNQPVEIMVENVYLLVVPSPQSNEDPAEEARRAQATKIERLENAELLHIGGQAESTEDTPQSQGLLQSLMAKIINNVQVTVKNIHIRYEDKLSVPSHPFAAGVTLAGFTAVSVNNKWMPAFIESTSGAIHKLANLQSLAVYFDTDSPSMAGLPPAEAIKKFSALISTSTEDKNHQFILKPVSGEGRVIMNHKFDKKTPQFDVQLFFEEIGVALDDKQYRDIISLVDMYHVYMRKHQYREFRPSDAEFADSPARARLRYAGTAILEGVRDRRRKWTWAYFAERRDDRNKYVDLFQKKSLNTLAGADLKIFEALEGKLSYEDIRFYRSITRSKLRKDAALRKRLEQDRTKAQSAKQGWGAWLWGSSSTTSQEDPAFGGPMTEEQRKQLYDVLDYDEKSAVTEALSAHRDSLKARIAAKLNKGSFALKAQPRGEPAKDIISVVFDVFQANVIQRPDNLEASVSLGGFGVFDGTTTNSLYPQIVQVKDPDTDGGGDYRIQIEGGEQQPVQNTFLFVKFEHNPLDERANNALTVRMRHMSIIYHKGYVEAVYKFFTPASQLESVEALLSVASETLEGFRKETRAGLEYALQTHKTIDIQMDLKAPLIIIPEDVTTHDCKHLIIDAGHIAIESNLADKEAIRAIHLKRNKQYSDEDYKQLESLMYDKLSVKLEAAQFVLGNDLQTCQDALTSHSKDSLHLLERTNFDLEVQNSIVPTAFNLARFKISGHLPSLEVNLSDTKYKAIMRLVDVCIPKFGADPSATSTPPPPLVKTTSNTYQLPSVFSQTNTEYHVEEDEDDDVGANASDDIFFEANDGALQQPELHQHIFELNFRVDNLRAGIAKTGSDGVEKPLGDVTLQRFALIFALAKFDMRVDVNLQTLSMSLVQPSADPIKFVSSPESDLLEDKDLLSLTYRRVQKESPELLTVYEGIDQSIDITLSTFVFRAAPEPVLALYDFIMTTFVPPSSPASIESVEPLAVDAKPQLTAQSETGGKIRVLVKLASVQVMLFHGITSLATLSLSTADVTVLVLPKTLQVTGRLGSLALSNDSSAHPVRDEFNQILSIEGQNFANFRYQTFDPTEEGYTGIKSSVYLNAASVKFHYLEEPLHEIYLFLLKLAKLKGLYDAATQVAVQRASEIELMQFDVSVKTPIIIFPSDPSKSLDTLVLRLGAITAKNSYEAVVNKIAASLTGIQFVSNLYADDEVATIKMVDDINVNADVVQTSGIDRNKDSDYPDMQISVKISDVRLHLTQIQYVLLIRLLQSIPRIFLAGPDAASSSQPPPSTEPTLRSADSQPLVKLQPELKMADSTNGGRVWTTMDLVIVVDTVKLHLYDASATKAANLKEHGIARFALNGNTLRLKMLSDGAGEAQVVLKSFTVGNTRPGSSKFREIIPAAQHDRNQFMVLYTMTGGVNSSALAVLTVDSPQVIFAVDPIIALLHFFTSAVTGAPIDQANVETIPKVQPAEPQNQTTIDFRVDLHDVSVSILENDADNESPAMKLTINQVLLSQQGIMALTVNRLGMSLIRMGKPAESVRFLDDVDLTFSTDNRSSSGQQMTSIEISSKPIVFRASYRDINMIMSIVNKAMDLYGDSQVQNAPSDKDAASQSIRPSQTQISNANALKQPVGNARVLMSKEMFKGSFDGFRLVLIGDMHEQPMLHLKVKPFIVGAKDWSGELQATTTMAIQISYWNLSNSHWEPLIDPWTFTTSVSKTPSHGMSLTLSSRERLDLNLTTTFAELATTTLNTWAKQGEYVLQKARGSYAPYRISNRTGSSIFIWADADGSTSAKEITAVKIPNDETVDWRFDDWKTMREHVASSGQHSVGIQFDGKPWEQLRSIPVDREGEFIFTLRPRTDKYSHRLLVEVKVVDTVKVVTLRSTYKIENLTLYPIELTVVDDAGHPIQSLEKIAPGEQYSLPIEAVTLNKIRIQPDQGFGYKWCAAMHWEDMIAKRSFAIKCAHTDPREAAFRFQAWVQTDDGALRKYPKINLKLRAPIELENLLPYNLEYRIYDKDTDQNWRSYLRQGGVMPVHSVELAHLILLNVEVQDTVFKPSDFAIINTNQHSDFDTENKLSLRDANDRKLDLKLNYVRYPDSGGAFKIQIYSPYLIINKMGLPYGVRSRSRTGSPQDVAGETRPGLLVQPLPFMLSHPNEKGHDYIFRVGDSTWSKVFSFEAPSAETELVVASQKQKTDEIHIGVSWSEGLGKYKLTKVITLAPRFLIKNNLSEAISFREHGVAPRERSIIKPNERRPLHIMRTGQERLLTIAFSGLNAQWSPPIRIEDIGTVHLRLRYPGREQDPVELIKGEIKIDGPTIFISFSRATEGWPFTIENDSDYVVSTCQKDSSSEEEVGPSKAAIMYTVNPRTSLPYAWDFPAANDKKILLLINGFRRVIDVMEIGDLVPFKFNDGQRNRVVSLDVRADGHKQVLRITNYNAELSVYKLKRSNSVTLSRHDTISSEAFDAVTEEVFPTLAFTVDFAGIGISLVNKKMMEVIYVSMNSLKFEYTSSAVAHAVTLSIGTLQIDNQLHDALYPVILQPTPLAKRSNGNTAALPTVQASVIWLKDQEHGVLFVKYCSILLQALTIEADEDLLFSIYDLTQIKGASWEDGVPDVLIQGEGEIQEPKETAVGEDLYFEVLELQPIKLSLSFMRTERVSAEEKLSIRNPLAVVINALLMAVGNINDAPLEMNALAIKDMRLTMPELQTRIAYHYRQDVLRQLYRILGSADFIGNPVGLFTNVSSGVADIFYEPFNGVVMHGNKELGIGIAKGAASFVKKTVFGVSDSMTKFTSSVGKGLSAATFDSEYQTRRRLTQRRNKPRHAIYGVTAGGEALASSVASAMEGVLMKPIEGAESEGALGFFKGVGKGLVGAVTKPVVGVFDLASNVSEGIRNTTTVFDGPARDRVRLPRLVSADGVLRPYDARAATGQYWLRDLDNGTYRQEVYVAHINTPGGDNVVLLTSSRVLSFWSKKLKLEWELPFSQVQGVTVEDTGIRFAHKSGREHDKFVFIQDKSSQSWFFSQVANVVKAFNAKKRQDV</sequence>
<evidence type="ECO:0000256" key="2">
    <source>
        <dbReference type="ARBA" id="ARBA00022448"/>
    </source>
</evidence>
<dbReference type="InterPro" id="IPR026847">
    <property type="entry name" value="VPS13"/>
</dbReference>
<dbReference type="InterPro" id="IPR056748">
    <property type="entry name" value="VPS13-like_C"/>
</dbReference>
<evidence type="ECO:0000256" key="4">
    <source>
        <dbReference type="SAM" id="MobiDB-lite"/>
    </source>
</evidence>
<dbReference type="Pfam" id="PF12624">
    <property type="entry name" value="VPS13_N"/>
    <property type="match status" value="1"/>
</dbReference>
<comment type="caution">
    <text evidence="9">The sequence shown here is derived from an EMBL/GenBank/DDBJ whole genome shotgun (WGS) entry which is preliminary data.</text>
</comment>
<dbReference type="GO" id="GO:0006623">
    <property type="term" value="P:protein targeting to vacuole"/>
    <property type="evidence" value="ECO:0007669"/>
    <property type="project" value="TreeGrafter"/>
</dbReference>
<evidence type="ECO:0000256" key="1">
    <source>
        <dbReference type="ARBA" id="ARBA00006545"/>
    </source>
</evidence>
<evidence type="ECO:0000313" key="9">
    <source>
        <dbReference type="EMBL" id="KAJ7225516.1"/>
    </source>
</evidence>
<dbReference type="PANTHER" id="PTHR16166:SF93">
    <property type="entry name" value="INTERMEMBRANE LIPID TRANSFER PROTEIN VPS13"/>
    <property type="match status" value="1"/>
</dbReference>
<dbReference type="Pfam" id="PF25037">
    <property type="entry name" value="VPS13_C"/>
    <property type="match status" value="1"/>
</dbReference>
<evidence type="ECO:0000313" key="10">
    <source>
        <dbReference type="Proteomes" id="UP001219525"/>
    </source>
</evidence>
<dbReference type="GO" id="GO:0045324">
    <property type="term" value="P:late endosome to vacuole transport"/>
    <property type="evidence" value="ECO:0007669"/>
    <property type="project" value="TreeGrafter"/>
</dbReference>
<dbReference type="EMBL" id="JARJCW010000004">
    <property type="protein sequence ID" value="KAJ7225516.1"/>
    <property type="molecule type" value="Genomic_DNA"/>
</dbReference>
<evidence type="ECO:0000256" key="3">
    <source>
        <dbReference type="ARBA" id="ARBA00023055"/>
    </source>
</evidence>
<dbReference type="InterPro" id="IPR056747">
    <property type="entry name" value="VPS13-like_M"/>
</dbReference>
<keyword evidence="3" id="KW-0445">Lipid transport</keyword>
<evidence type="ECO:0000259" key="5">
    <source>
        <dbReference type="Pfam" id="PF12624"/>
    </source>
</evidence>
<evidence type="ECO:0000259" key="7">
    <source>
        <dbReference type="Pfam" id="PF25036"/>
    </source>
</evidence>
<dbReference type="Proteomes" id="UP001219525">
    <property type="component" value="Unassembled WGS sequence"/>
</dbReference>
<feature type="domain" description="Vacuolar protein sorting-associated protein 13 VPS13 adaptor binding" evidence="7">
    <location>
        <begin position="1877"/>
        <end position="2445"/>
    </location>
</feature>
<dbReference type="InterPro" id="IPR009543">
    <property type="entry name" value="VPS13_VAB"/>
</dbReference>
<keyword evidence="10" id="KW-1185">Reference proteome</keyword>
<dbReference type="GO" id="GO:0045053">
    <property type="term" value="P:protein retention in Golgi apparatus"/>
    <property type="evidence" value="ECO:0007669"/>
    <property type="project" value="TreeGrafter"/>
</dbReference>
<accession>A0AAD6YPC6</accession>
<feature type="region of interest" description="Disordered" evidence="4">
    <location>
        <begin position="1345"/>
        <end position="1366"/>
    </location>
</feature>
<dbReference type="InterPro" id="IPR026854">
    <property type="entry name" value="VPS13_N"/>
</dbReference>
<dbReference type="PANTHER" id="PTHR16166">
    <property type="entry name" value="VACUOLAR PROTEIN SORTING-ASSOCIATED PROTEIN VPS13"/>
    <property type="match status" value="1"/>
</dbReference>
<reference evidence="9" key="1">
    <citation type="submission" date="2023-03" db="EMBL/GenBank/DDBJ databases">
        <title>Massive genome expansion in bonnet fungi (Mycena s.s.) driven by repeated elements and novel gene families across ecological guilds.</title>
        <authorList>
            <consortium name="Lawrence Berkeley National Laboratory"/>
            <person name="Harder C.B."/>
            <person name="Miyauchi S."/>
            <person name="Viragh M."/>
            <person name="Kuo A."/>
            <person name="Thoen E."/>
            <person name="Andreopoulos B."/>
            <person name="Lu D."/>
            <person name="Skrede I."/>
            <person name="Drula E."/>
            <person name="Henrissat B."/>
            <person name="Morin E."/>
            <person name="Kohler A."/>
            <person name="Barry K."/>
            <person name="LaButti K."/>
            <person name="Morin E."/>
            <person name="Salamov A."/>
            <person name="Lipzen A."/>
            <person name="Mereny Z."/>
            <person name="Hegedus B."/>
            <person name="Baldrian P."/>
            <person name="Stursova M."/>
            <person name="Weitz H."/>
            <person name="Taylor A."/>
            <person name="Grigoriev I.V."/>
            <person name="Nagy L.G."/>
            <person name="Martin F."/>
            <person name="Kauserud H."/>
        </authorList>
    </citation>
    <scope>NUCLEOTIDE SEQUENCE</scope>
    <source>
        <strain evidence="9">9144</strain>
    </source>
</reference>